<dbReference type="RefSeq" id="WP_134320892.1">
    <property type="nucleotide sequence ID" value="NZ_SNSG01000106.1"/>
</dbReference>
<evidence type="ECO:0000313" key="2">
    <source>
        <dbReference type="Proteomes" id="UP000298234"/>
    </source>
</evidence>
<evidence type="ECO:0000313" key="1">
    <source>
        <dbReference type="EMBL" id="TEU32926.1"/>
    </source>
</evidence>
<proteinExistence type="predicted"/>
<protein>
    <submittedName>
        <fullName evidence="1">Uncharacterized protein</fullName>
    </submittedName>
</protein>
<sequence length="476" mass="52442">MSEAHENVVNASTVLVEPAKMAAFEKRLEALNKKASKFGLSPIRIVSVADTLYERKSEYVGRYADRLLTHLVPVKGEQAVEHPVLIKRLEIEYPEIKLGHWRVVGKLEAVEGGNLAFAVSRGEADVAALARRADCPIECEHCNTNRRRKDGYLLRDDESGGYKEVGSNCLEDFTGIDPAAALFMAQMWNVIKLAEEDFAEFGRSGRVNAVRTDQYLADVSFLAENFGFVSASKARETDLSPTYSEALSLSDVLMKNAELREKYLGQHERHAETANAVRTWIEGKEEESTFDRNVKLLLAQDAISLKSNHLAFAAATVPLYQRAHAAKVESRKRSEHIGVPGQKLTGSLIVERVVPIDTIYGSSVLVLFRDNDGNRIKWKTSACPFEVKDGVGRSLEATFKVKGHAEYNGAAQTAITHLKVLRWIDAVEIGANDDGAAPVIGESDSPAVRSAKARFLSEHGAAIVVVSEPPKARYRP</sequence>
<comment type="caution">
    <text evidence="1">The sequence shown here is derived from an EMBL/GenBank/DDBJ whole genome shotgun (WGS) entry which is preliminary data.</text>
</comment>
<dbReference type="Proteomes" id="UP000298234">
    <property type="component" value="Unassembled WGS sequence"/>
</dbReference>
<reference evidence="1 2" key="1">
    <citation type="submission" date="2019-03" db="EMBL/GenBank/DDBJ databases">
        <title>Burkholderia cepacia outbreak.</title>
        <authorList>
            <person name="Farzana R."/>
            <person name="Walsh T.R."/>
        </authorList>
    </citation>
    <scope>NUCLEOTIDE SEQUENCE [LARGE SCALE GENOMIC DNA]</scope>
    <source>
        <strain evidence="2">d13</strain>
    </source>
</reference>
<dbReference type="AlphaFoldDB" id="A0AAX2RAN0"/>
<dbReference type="EMBL" id="SNSQ01000092">
    <property type="protein sequence ID" value="TEU32926.1"/>
    <property type="molecule type" value="Genomic_DNA"/>
</dbReference>
<name>A0AAX2RAN0_BURCE</name>
<organism evidence="1 2">
    <name type="scientific">Burkholderia cepacia</name>
    <name type="common">Pseudomonas cepacia</name>
    <dbReference type="NCBI Taxonomy" id="292"/>
    <lineage>
        <taxon>Bacteria</taxon>
        <taxon>Pseudomonadati</taxon>
        <taxon>Pseudomonadota</taxon>
        <taxon>Betaproteobacteria</taxon>
        <taxon>Burkholderiales</taxon>
        <taxon>Burkholderiaceae</taxon>
        <taxon>Burkholderia</taxon>
        <taxon>Burkholderia cepacia complex</taxon>
    </lineage>
</organism>
<gene>
    <name evidence="1" type="ORF">E3D37_41910</name>
</gene>
<accession>A0AAX2RAN0</accession>